<proteinExistence type="predicted"/>
<evidence type="ECO:0000313" key="4">
    <source>
        <dbReference type="Proteomes" id="UP000321175"/>
    </source>
</evidence>
<keyword evidence="1" id="KW-0732">Signal</keyword>
<dbReference type="RefSeq" id="WP_071867876.1">
    <property type="nucleotide sequence ID" value="NZ_BJWA01000027.1"/>
</dbReference>
<organism evidence="3 4">
    <name type="scientific">Enterococcus mundtii</name>
    <dbReference type="NCBI Taxonomy" id="53346"/>
    <lineage>
        <taxon>Bacteria</taxon>
        <taxon>Bacillati</taxon>
        <taxon>Bacillota</taxon>
        <taxon>Bacilli</taxon>
        <taxon>Lactobacillales</taxon>
        <taxon>Enterococcaceae</taxon>
        <taxon>Enterococcus</taxon>
    </lineage>
</organism>
<gene>
    <name evidence="3" type="ORF">EMU01_26620</name>
</gene>
<comment type="caution">
    <text evidence="3">The sequence shown here is derived from an EMBL/GenBank/DDBJ whole genome shotgun (WGS) entry which is preliminary data.</text>
</comment>
<evidence type="ECO:0000313" key="3">
    <source>
        <dbReference type="EMBL" id="GEL81518.1"/>
    </source>
</evidence>
<dbReference type="Pfam" id="PF14436">
    <property type="entry name" value="EndoU_bacteria"/>
    <property type="match status" value="1"/>
</dbReference>
<dbReference type="GeneID" id="60999608"/>
<feature type="signal peptide" evidence="1">
    <location>
        <begin position="1"/>
        <end position="29"/>
    </location>
</feature>
<accession>A0ABQ0VHW0</accession>
<evidence type="ECO:0000256" key="1">
    <source>
        <dbReference type="SAM" id="SignalP"/>
    </source>
</evidence>
<feature type="chain" id="PRO_5047477986" description="Bacterial EndoU nuclease domain-containing protein" evidence="1">
    <location>
        <begin position="30"/>
        <end position="679"/>
    </location>
</feature>
<feature type="domain" description="Bacterial EndoU nuclease" evidence="2">
    <location>
        <begin position="565"/>
        <end position="677"/>
    </location>
</feature>
<reference evidence="3 4" key="1">
    <citation type="submission" date="2019-07" db="EMBL/GenBank/DDBJ databases">
        <title>Whole genome shotgun sequence of Enterococcus mundtii NBRC 100490.</title>
        <authorList>
            <person name="Hosoyama A."/>
            <person name="Uohara A."/>
            <person name="Ohji S."/>
            <person name="Ichikawa N."/>
        </authorList>
    </citation>
    <scope>NUCLEOTIDE SEQUENCE [LARGE SCALE GENOMIC DNA]</scope>
    <source>
        <strain evidence="3 4">NBRC 100490</strain>
    </source>
</reference>
<evidence type="ECO:0000259" key="2">
    <source>
        <dbReference type="Pfam" id="PF14436"/>
    </source>
</evidence>
<dbReference type="Proteomes" id="UP000321175">
    <property type="component" value="Unassembled WGS sequence"/>
</dbReference>
<sequence length="679" mass="76128">MKVKKKWFSLLIVVMLLSSVFQPTLLAFASDRSFREAISRPAVEIDLSGTSQAKDEKTWNEWAKLRGFTDTLTAEHNVFDNLVLADYLDMMEGPSTLPLSARFARSKIAPIIQATAFAEFTRPYLKESSKEMAVSQLYRVTSTNILRQSISLLGDAIDAPEDPIEIYPTTKIELASWISVQNQFLEYIETTPDLSGYEMRTGTDGVSRLFVPKSTNNQSLLVYPDTSLNEYLPGNEKLPPRIGALKQINFSPYNGPGTPYVNVTMSYTAYDHRQQLYTQYDVRGITIPMETDFDTFLAEIATPEQALELVKEYSSVQFGAVDLTDVDSVNEVGKEITRQMIDERDALIDQLPDTFQTNLFRIVAKANDKEVVINREGEFVYRGTQEIVPLDQIDIGFNQEVIYTIRKVQSFFGIYCNYYALADGLFDEERTNALPRSLDETTIAAISEVGGNVLKNLPNYENTDWVIKQSQIQLEKTDILLIIMCLPLSEMFSVLRAVESEEVFVTAIEVEEAEAARVLEAEKALITKGCPNEALVEKLPTTEFYNRKSLRHVAGEVRPGRSGNPEITGAHSRHPDFYSPDSGVVYKPTGTVVEGQPFEAEVRYDGNIKNTKSTVFPDNWDAEKIISEVERIVKEKVSSSVPGNHPFSGDSTEGFKIAGRVNIKANGKINVVTAYPIIE</sequence>
<name>A0ABQ0VHW0_ENTMU</name>
<dbReference type="InterPro" id="IPR029501">
    <property type="entry name" value="EndoU_bac"/>
</dbReference>
<protein>
    <recommendedName>
        <fullName evidence="2">Bacterial EndoU nuclease domain-containing protein</fullName>
    </recommendedName>
</protein>
<dbReference type="EMBL" id="BJWA01000027">
    <property type="protein sequence ID" value="GEL81518.1"/>
    <property type="molecule type" value="Genomic_DNA"/>
</dbReference>
<keyword evidence="4" id="KW-1185">Reference proteome</keyword>